<accession>A0ABT2M898</accession>
<feature type="transmembrane region" description="Helical" evidence="6">
    <location>
        <begin position="31"/>
        <end position="51"/>
    </location>
</feature>
<evidence type="ECO:0000256" key="2">
    <source>
        <dbReference type="ARBA" id="ARBA00022692"/>
    </source>
</evidence>
<dbReference type="InterPro" id="IPR013525">
    <property type="entry name" value="ABC2_TM"/>
</dbReference>
<evidence type="ECO:0000256" key="3">
    <source>
        <dbReference type="ARBA" id="ARBA00022989"/>
    </source>
</evidence>
<feature type="transmembrane region" description="Helical" evidence="6">
    <location>
        <begin position="143"/>
        <end position="168"/>
    </location>
</feature>
<dbReference type="RefSeq" id="WP_260991415.1">
    <property type="nucleotide sequence ID" value="NZ_JAODWD010000001.1"/>
</dbReference>
<dbReference type="InterPro" id="IPR000412">
    <property type="entry name" value="ABC_2_transport"/>
</dbReference>
<feature type="transmembrane region" description="Helical" evidence="6">
    <location>
        <begin position="233"/>
        <end position="252"/>
    </location>
</feature>
<feature type="transmembrane region" description="Helical" evidence="6">
    <location>
        <begin position="107"/>
        <end position="137"/>
    </location>
</feature>
<feature type="domain" description="ABC transmembrane type-2" evidence="7">
    <location>
        <begin position="31"/>
        <end position="258"/>
    </location>
</feature>
<keyword evidence="6" id="KW-0813">Transport</keyword>
<protein>
    <recommendedName>
        <fullName evidence="6">Transport permease protein</fullName>
    </recommendedName>
</protein>
<gene>
    <name evidence="8" type="ORF">N4S67_02860</name>
</gene>
<proteinExistence type="inferred from homology"/>
<comment type="similarity">
    <text evidence="6">Belongs to the ABC-2 integral membrane protein family.</text>
</comment>
<sequence length="263" mass="28054">MSAEQVGRNTLAFETVVFAGRQFTRWRRLPAVPIQSLLLPTLLLVTYSLMVSKSMTKLTGASGLHGLVPMCAVAGAMLGAIGAALAMPRERESGVFSRFWTLPVHRASALTGMLLAEAVRTLAATALITAVGFALGFRFEGSWLAIVPFMLMPVLVVVVFSAAVITVAMRPQGRILLTWLGTASIGLVFGSSGIAPLDIYPSWLRPLVSLQPMSPVIETMRALALGNPVTLPLFQALAWILGLGAVLLPLAVRGYRTAAENDR</sequence>
<keyword evidence="5" id="KW-0046">Antibiotic resistance</keyword>
<dbReference type="PANTHER" id="PTHR43027">
    <property type="entry name" value="DOXORUBICIN RESISTANCE ABC TRANSPORTER PERMEASE PROTEIN DRRC-RELATED"/>
    <property type="match status" value="1"/>
</dbReference>
<evidence type="ECO:0000259" key="7">
    <source>
        <dbReference type="PROSITE" id="PS51012"/>
    </source>
</evidence>
<feature type="transmembrane region" description="Helical" evidence="6">
    <location>
        <begin position="175"/>
        <end position="197"/>
    </location>
</feature>
<evidence type="ECO:0000256" key="6">
    <source>
        <dbReference type="RuleBase" id="RU361157"/>
    </source>
</evidence>
<evidence type="ECO:0000256" key="4">
    <source>
        <dbReference type="ARBA" id="ARBA00023136"/>
    </source>
</evidence>
<reference evidence="9" key="1">
    <citation type="submission" date="2023-07" db="EMBL/GenBank/DDBJ databases">
        <authorList>
            <person name="Deng Y."/>
            <person name="Zhang Y.-Q."/>
        </authorList>
    </citation>
    <scope>NUCLEOTIDE SEQUENCE [LARGE SCALE GENOMIC DNA]</scope>
    <source>
        <strain evidence="9">CPCC 205710</strain>
    </source>
</reference>
<dbReference type="PIRSF" id="PIRSF006648">
    <property type="entry name" value="DrrB"/>
    <property type="match status" value="1"/>
</dbReference>
<comment type="caution">
    <text evidence="8">The sequence shown here is derived from an EMBL/GenBank/DDBJ whole genome shotgun (WGS) entry which is preliminary data.</text>
</comment>
<keyword evidence="9" id="KW-1185">Reference proteome</keyword>
<evidence type="ECO:0000313" key="9">
    <source>
        <dbReference type="Proteomes" id="UP001206639"/>
    </source>
</evidence>
<feature type="transmembrane region" description="Helical" evidence="6">
    <location>
        <begin position="63"/>
        <end position="86"/>
    </location>
</feature>
<comment type="subcellular location">
    <subcellularLocation>
        <location evidence="6">Cell membrane</location>
        <topology evidence="6">Multi-pass membrane protein</topology>
    </subcellularLocation>
    <subcellularLocation>
        <location evidence="1">Membrane</location>
        <topology evidence="1">Multi-pass membrane protein</topology>
    </subcellularLocation>
</comment>
<dbReference type="PROSITE" id="PS51012">
    <property type="entry name" value="ABC_TM2"/>
    <property type="match status" value="1"/>
</dbReference>
<name>A0ABT2M898_9MYCO</name>
<keyword evidence="2 6" id="KW-0812">Transmembrane</keyword>
<dbReference type="PANTHER" id="PTHR43027:SF1">
    <property type="entry name" value="DOXORUBICIN RESISTANCE ABC TRANSPORTER PERMEASE PROTEIN DRRC-RELATED"/>
    <property type="match status" value="1"/>
</dbReference>
<dbReference type="InterPro" id="IPR052902">
    <property type="entry name" value="ABC-2_transporter"/>
</dbReference>
<keyword evidence="6" id="KW-1003">Cell membrane</keyword>
<dbReference type="Pfam" id="PF01061">
    <property type="entry name" value="ABC2_membrane"/>
    <property type="match status" value="1"/>
</dbReference>
<dbReference type="EMBL" id="JAODWD010000001">
    <property type="protein sequence ID" value="MCT7657360.1"/>
    <property type="molecule type" value="Genomic_DNA"/>
</dbReference>
<dbReference type="Proteomes" id="UP001206639">
    <property type="component" value="Unassembled WGS sequence"/>
</dbReference>
<evidence type="ECO:0000256" key="1">
    <source>
        <dbReference type="ARBA" id="ARBA00004141"/>
    </source>
</evidence>
<dbReference type="InterPro" id="IPR047817">
    <property type="entry name" value="ABC2_TM_bact-type"/>
</dbReference>
<evidence type="ECO:0000313" key="8">
    <source>
        <dbReference type="EMBL" id="MCT7657360.1"/>
    </source>
</evidence>
<keyword evidence="3 6" id="KW-1133">Transmembrane helix</keyword>
<organism evidence="8 9">
    <name type="scientific">Mycobacterium deserti</name>
    <dbReference type="NCBI Taxonomy" id="2978347"/>
    <lineage>
        <taxon>Bacteria</taxon>
        <taxon>Bacillati</taxon>
        <taxon>Actinomycetota</taxon>
        <taxon>Actinomycetes</taxon>
        <taxon>Mycobacteriales</taxon>
        <taxon>Mycobacteriaceae</taxon>
        <taxon>Mycobacterium</taxon>
    </lineage>
</organism>
<evidence type="ECO:0000256" key="5">
    <source>
        <dbReference type="ARBA" id="ARBA00023251"/>
    </source>
</evidence>
<keyword evidence="4 6" id="KW-0472">Membrane</keyword>